<dbReference type="SUPFAM" id="SSF50630">
    <property type="entry name" value="Acid proteases"/>
    <property type="match status" value="1"/>
</dbReference>
<gene>
    <name evidence="3" type="ORF">DO021_07610</name>
    <name evidence="2" type="ORF">EYB58_02825</name>
</gene>
<feature type="domain" description="Retropepsin-like aspartic endopeptidase" evidence="1">
    <location>
        <begin position="39"/>
        <end position="173"/>
    </location>
</feature>
<dbReference type="PANTHER" id="PTHR38037:SF2">
    <property type="entry name" value="ATP-DEPENDENT ZINC PROTEASE DOMAIN-CONTAINING PROTEIN-RELATED"/>
    <property type="match status" value="1"/>
</dbReference>
<accession>A0A328FDG1</accession>
<name>A0A328FDG1_9BACT</name>
<protein>
    <recommendedName>
        <fullName evidence="1">Retropepsin-like aspartic endopeptidase domain-containing protein</fullName>
    </recommendedName>
</protein>
<evidence type="ECO:0000313" key="3">
    <source>
        <dbReference type="EMBL" id="RAM02691.1"/>
    </source>
</evidence>
<dbReference type="OrthoDB" id="9782977at2"/>
<dbReference type="InterPro" id="IPR021109">
    <property type="entry name" value="Peptidase_aspartic_dom_sf"/>
</dbReference>
<dbReference type="Proteomes" id="UP000293902">
    <property type="component" value="Chromosome"/>
</dbReference>
<sequence>MNKDGVQKGKILMKKYILILICSTLFLSMFSMPVESKEIIGWLEMIRVYPGNLKLRAKMDTGAKGSAINAYNLKKFDRGKAAWVSFELRDNSKKTNIKQIFLEKKVINTIRIKRKGGGLEERPVVNMEICLGGVHKKIKMSLMDRSNFNYQILIGRRDLENDFIIDPSAIFTHKPMCKVPRDKQ</sequence>
<dbReference type="Proteomes" id="UP000248798">
    <property type="component" value="Unassembled WGS sequence"/>
</dbReference>
<dbReference type="Pfam" id="PF05618">
    <property type="entry name" value="Zn_protease"/>
    <property type="match status" value="1"/>
</dbReference>
<evidence type="ECO:0000313" key="4">
    <source>
        <dbReference type="Proteomes" id="UP000248798"/>
    </source>
</evidence>
<organism evidence="3 4">
    <name type="scientific">Desulfobacter hydrogenophilus</name>
    <dbReference type="NCBI Taxonomy" id="2291"/>
    <lineage>
        <taxon>Bacteria</taxon>
        <taxon>Pseudomonadati</taxon>
        <taxon>Thermodesulfobacteriota</taxon>
        <taxon>Desulfobacteria</taxon>
        <taxon>Desulfobacterales</taxon>
        <taxon>Desulfobacteraceae</taxon>
        <taxon>Desulfobacter</taxon>
    </lineage>
</organism>
<dbReference type="PANTHER" id="PTHR38037">
    <property type="entry name" value="ZN_PROTEASE DOMAIN-CONTAINING PROTEIN"/>
    <property type="match status" value="1"/>
</dbReference>
<keyword evidence="5" id="KW-1185">Reference proteome</keyword>
<evidence type="ECO:0000259" key="1">
    <source>
        <dbReference type="Pfam" id="PF05618"/>
    </source>
</evidence>
<evidence type="ECO:0000313" key="5">
    <source>
        <dbReference type="Proteomes" id="UP000293902"/>
    </source>
</evidence>
<proteinExistence type="predicted"/>
<dbReference type="AlphaFoldDB" id="A0A328FDG1"/>
<reference evidence="3 4" key="1">
    <citation type="submission" date="2018-06" db="EMBL/GenBank/DDBJ databases">
        <title>Complete Genome Sequence of Desulfobacter hydrogenophilus (DSM3380).</title>
        <authorList>
            <person name="Marietou A."/>
            <person name="Schreiber L."/>
            <person name="Marshall I."/>
            <person name="Jorgensen B."/>
        </authorList>
    </citation>
    <scope>NUCLEOTIDE SEQUENCE [LARGE SCALE GENOMIC DNA]</scope>
    <source>
        <strain evidence="3 4">DSM 3380</strain>
    </source>
</reference>
<dbReference type="InterPro" id="IPR008503">
    <property type="entry name" value="Asp_endopeptidase"/>
</dbReference>
<dbReference type="EMBL" id="QLNI01000012">
    <property type="protein sequence ID" value="RAM02691.1"/>
    <property type="molecule type" value="Genomic_DNA"/>
</dbReference>
<reference evidence="2 5" key="2">
    <citation type="submission" date="2019-02" db="EMBL/GenBank/DDBJ databases">
        <title>Complete genome sequence of Desulfobacter hydrogenophilus AcRS1.</title>
        <authorList>
            <person name="Marietou A."/>
            <person name="Lund M.B."/>
            <person name="Marshall I.P.G."/>
            <person name="Schreiber L."/>
            <person name="Jorgensen B."/>
        </authorList>
    </citation>
    <scope>NUCLEOTIDE SEQUENCE [LARGE SCALE GENOMIC DNA]</scope>
    <source>
        <strain evidence="2 5">AcRS1</strain>
    </source>
</reference>
<evidence type="ECO:0000313" key="2">
    <source>
        <dbReference type="EMBL" id="QBH11949.1"/>
    </source>
</evidence>
<dbReference type="Gene3D" id="2.40.70.10">
    <property type="entry name" value="Acid Proteases"/>
    <property type="match status" value="1"/>
</dbReference>
<dbReference type="EMBL" id="CP036313">
    <property type="protein sequence ID" value="QBH11949.1"/>
    <property type="molecule type" value="Genomic_DNA"/>
</dbReference>